<keyword evidence="13" id="KW-0963">Cytoplasm</keyword>
<evidence type="ECO:0000256" key="12">
    <source>
        <dbReference type="ARBA" id="ARBA00081560"/>
    </source>
</evidence>
<evidence type="ECO:0000256" key="7">
    <source>
        <dbReference type="ARBA" id="ARBA00050251"/>
    </source>
</evidence>
<dbReference type="SUPFAM" id="SSF53623">
    <property type="entry name" value="MurD-like peptide ligases, catalytic domain"/>
    <property type="match status" value="1"/>
</dbReference>
<keyword evidence="13" id="KW-0460">Magnesium</keyword>
<dbReference type="Gene3D" id="3.40.1390.10">
    <property type="entry name" value="MurE/MurF, N-terminal domain"/>
    <property type="match status" value="1"/>
</dbReference>
<evidence type="ECO:0000256" key="4">
    <source>
        <dbReference type="ARBA" id="ARBA00022984"/>
    </source>
</evidence>
<feature type="domain" description="Mur ligase C-terminal" evidence="16">
    <location>
        <begin position="346"/>
        <end position="471"/>
    </location>
</feature>
<feature type="short sequence motif" description="Meso-diaminopimelate recognition motif" evidence="13">
    <location>
        <begin position="418"/>
        <end position="421"/>
    </location>
</feature>
<dbReference type="Gene3D" id="3.90.190.20">
    <property type="entry name" value="Mur ligase, C-terminal domain"/>
    <property type="match status" value="1"/>
</dbReference>
<evidence type="ECO:0000259" key="15">
    <source>
        <dbReference type="Pfam" id="PF01225"/>
    </source>
</evidence>
<sequence length="505" mass="56777">MSSVNTTQVDFKLLIEPWIKINKSYLIKGLTINSQDVKKDFLFIAINGEKHTSNDFIKDAIKNGATCILKETNSDLEDRSIEYSDNCLVVKIKNLKNILSDIGGRFYNYPSKNHRIIGVTGTNGKTSITHIIAQWLDLLGQKSTIMGTNGSGELNNLKPSINTTGNPISIQKNIHDFVTIGSKITAMEVSSHGLVQHRVKNINFDVGIFTNLSRDHLDYHKTMESYEKSKFLFFSTHNVKNMVLNYDDLVGQKWSKKLNDCFLISIKNYDLSSLTKNYIYVKNIRYVGQKTLLICASHLTEFEIEINLLGSFNITNVLLSLASLLLLGFKLDDLINTAEKLVSVEGRMEIFHNYDNPTVVVDYAHTPDALHKALSSLSLKKGKIWCVFGCGGDRDRGKRVEMGRIADNLSDKLILTNDNPRTEDPKLILDDIMSGIKDKTNLHVIPDRGKAIQYAIDKADQNDIIMVAGKGHENYQIIGDKKIVFSDRDEVKKALGLKNDTNSIK</sequence>
<evidence type="ECO:0000313" key="18">
    <source>
        <dbReference type="EMBL" id="ASK77929.1"/>
    </source>
</evidence>
<comment type="catalytic activity">
    <reaction evidence="7 13">
        <text>UDP-N-acetyl-alpha-D-muramoyl-L-alanyl-D-glutamate + meso-2,6-diaminopimelate + ATP = UDP-N-acetyl-alpha-D-muramoyl-L-alanyl-gamma-D-glutamyl-meso-2,6-diaminopimelate + ADP + phosphate + H(+)</text>
        <dbReference type="Rhea" id="RHEA:23676"/>
        <dbReference type="ChEBI" id="CHEBI:15378"/>
        <dbReference type="ChEBI" id="CHEBI:30616"/>
        <dbReference type="ChEBI" id="CHEBI:43474"/>
        <dbReference type="ChEBI" id="CHEBI:57791"/>
        <dbReference type="ChEBI" id="CHEBI:83900"/>
        <dbReference type="ChEBI" id="CHEBI:83905"/>
        <dbReference type="ChEBI" id="CHEBI:456216"/>
        <dbReference type="EC" id="6.3.2.13"/>
    </reaction>
</comment>
<evidence type="ECO:0000256" key="3">
    <source>
        <dbReference type="ARBA" id="ARBA00022960"/>
    </source>
</evidence>
<keyword evidence="19" id="KW-1185">Reference proteome</keyword>
<evidence type="ECO:0000256" key="2">
    <source>
        <dbReference type="ARBA" id="ARBA00022618"/>
    </source>
</evidence>
<keyword evidence="6 13" id="KW-0961">Cell wall biogenesis/degradation</keyword>
<evidence type="ECO:0000256" key="11">
    <source>
        <dbReference type="ARBA" id="ARBA00076158"/>
    </source>
</evidence>
<feature type="domain" description="Mur ligase N-terminal catalytic" evidence="15">
    <location>
        <begin position="27"/>
        <end position="77"/>
    </location>
</feature>
<accession>A0A220VC71</accession>
<comment type="PTM">
    <text evidence="13">Carboxylation is probably crucial for Mg(2+) binding and, consequently, for the gamma-phosphate positioning of ATP.</text>
</comment>
<dbReference type="Pfam" id="PF02875">
    <property type="entry name" value="Mur_ligase_C"/>
    <property type="match status" value="1"/>
</dbReference>
<dbReference type="GO" id="GO:0009252">
    <property type="term" value="P:peptidoglycan biosynthetic process"/>
    <property type="evidence" value="ECO:0007669"/>
    <property type="project" value="UniProtKB-UniRule"/>
</dbReference>
<gene>
    <name evidence="13" type="primary">murE</name>
    <name evidence="18" type="ORF">CF386_02130</name>
</gene>
<feature type="domain" description="Mur ligase central" evidence="17">
    <location>
        <begin position="119"/>
        <end position="323"/>
    </location>
</feature>
<keyword evidence="5 13" id="KW-0131">Cell cycle</keyword>
<dbReference type="SUPFAM" id="SSF53244">
    <property type="entry name" value="MurD-like peptide ligases, peptide-binding domain"/>
    <property type="match status" value="1"/>
</dbReference>
<evidence type="ECO:0000256" key="8">
    <source>
        <dbReference type="ARBA" id="ARBA00066633"/>
    </source>
</evidence>
<organism evidence="18 19">
    <name type="scientific">Paraphotobacterium marinum</name>
    <dbReference type="NCBI Taxonomy" id="1755811"/>
    <lineage>
        <taxon>Bacteria</taxon>
        <taxon>Pseudomonadati</taxon>
        <taxon>Pseudomonadota</taxon>
        <taxon>Gammaproteobacteria</taxon>
        <taxon>Vibrionales</taxon>
        <taxon>Vibrionaceae</taxon>
        <taxon>Paraphotobacterium</taxon>
    </lineage>
</organism>
<dbReference type="GO" id="GO:0000287">
    <property type="term" value="F:magnesium ion binding"/>
    <property type="evidence" value="ECO:0007669"/>
    <property type="project" value="UniProtKB-UniRule"/>
</dbReference>
<dbReference type="InterPro" id="IPR000713">
    <property type="entry name" value="Mur_ligase_N"/>
</dbReference>
<dbReference type="EC" id="6.3.2.13" evidence="8 13"/>
<evidence type="ECO:0000313" key="19">
    <source>
        <dbReference type="Proteomes" id="UP000242175"/>
    </source>
</evidence>
<dbReference type="HAMAP" id="MF_00208">
    <property type="entry name" value="MurE"/>
    <property type="match status" value="1"/>
</dbReference>
<comment type="subcellular location">
    <subcellularLocation>
        <location evidence="13 14">Cytoplasm</location>
    </subcellularLocation>
</comment>
<dbReference type="Proteomes" id="UP000242175">
    <property type="component" value="Chromosome large"/>
</dbReference>
<keyword evidence="13 18" id="KW-0436">Ligase</keyword>
<feature type="binding site" evidence="13">
    <location>
        <position position="34"/>
    </location>
    <ligand>
        <name>UDP-N-acetyl-alpha-D-muramoyl-L-alanyl-D-glutamate</name>
        <dbReference type="ChEBI" id="CHEBI:83900"/>
    </ligand>
</feature>
<feature type="binding site" evidence="13">
    <location>
        <position position="473"/>
    </location>
    <ligand>
        <name>meso-2,6-diaminopimelate</name>
        <dbReference type="ChEBI" id="CHEBI:57791"/>
    </ligand>
</feature>
<keyword evidence="4 13" id="KW-0573">Peptidoglycan synthesis</keyword>
<dbReference type="GO" id="GO:0051301">
    <property type="term" value="P:cell division"/>
    <property type="evidence" value="ECO:0007669"/>
    <property type="project" value="UniProtKB-KW"/>
</dbReference>
<evidence type="ECO:0000256" key="9">
    <source>
        <dbReference type="ARBA" id="ARBA00072883"/>
    </source>
</evidence>
<dbReference type="InterPro" id="IPR004101">
    <property type="entry name" value="Mur_ligase_C"/>
</dbReference>
<comment type="caution">
    <text evidence="13">Lacks conserved residue(s) required for the propagation of feature annotation.</text>
</comment>
<dbReference type="PANTHER" id="PTHR23135:SF4">
    <property type="entry name" value="UDP-N-ACETYLMURAMOYL-L-ALANYL-D-GLUTAMATE--2,6-DIAMINOPIMELATE LIGASE MURE HOMOLOG, CHLOROPLASTIC"/>
    <property type="match status" value="1"/>
</dbReference>
<evidence type="ECO:0000259" key="16">
    <source>
        <dbReference type="Pfam" id="PF02875"/>
    </source>
</evidence>
<dbReference type="GO" id="GO:0008360">
    <property type="term" value="P:regulation of cell shape"/>
    <property type="evidence" value="ECO:0007669"/>
    <property type="project" value="UniProtKB-KW"/>
</dbReference>
<keyword evidence="3 13" id="KW-0133">Cell shape</keyword>
<evidence type="ECO:0000256" key="10">
    <source>
        <dbReference type="ARBA" id="ARBA00075482"/>
    </source>
</evidence>
<evidence type="ECO:0000256" key="13">
    <source>
        <dbReference type="HAMAP-Rule" id="MF_00208"/>
    </source>
</evidence>
<dbReference type="KEGG" id="pmai:CF386_02130"/>
<evidence type="ECO:0000256" key="5">
    <source>
        <dbReference type="ARBA" id="ARBA00023306"/>
    </source>
</evidence>
<dbReference type="Pfam" id="PF08245">
    <property type="entry name" value="Mur_ligase_M"/>
    <property type="match status" value="1"/>
</dbReference>
<dbReference type="UniPathway" id="UPA00219"/>
<comment type="function">
    <text evidence="13">Catalyzes the addition of meso-diaminopimelic acid to the nucleotide precursor UDP-N-acetylmuramoyl-L-alanyl-D-glutamate (UMAG) in the biosynthesis of bacterial cell-wall peptidoglycan.</text>
</comment>
<keyword evidence="13" id="KW-0547">Nucleotide-binding</keyword>
<dbReference type="InterPro" id="IPR036615">
    <property type="entry name" value="Mur_ligase_C_dom_sf"/>
</dbReference>
<dbReference type="SUPFAM" id="SSF63418">
    <property type="entry name" value="MurE/MurF N-terminal domain"/>
    <property type="match status" value="1"/>
</dbReference>
<dbReference type="NCBIfam" id="TIGR01085">
    <property type="entry name" value="murE"/>
    <property type="match status" value="1"/>
</dbReference>
<comment type="pathway">
    <text evidence="13 14">Cell wall biogenesis; peptidoglycan biosynthesis.</text>
</comment>
<dbReference type="Pfam" id="PF01225">
    <property type="entry name" value="Mur_ligase"/>
    <property type="match status" value="1"/>
</dbReference>
<dbReference type="InterPro" id="IPR035911">
    <property type="entry name" value="MurE/MurF_N"/>
</dbReference>
<feature type="binding site" evidence="13">
    <location>
        <position position="394"/>
    </location>
    <ligand>
        <name>meso-2,6-diaminopimelate</name>
        <dbReference type="ChEBI" id="CHEBI:57791"/>
    </ligand>
</feature>
<dbReference type="PANTHER" id="PTHR23135">
    <property type="entry name" value="MUR LIGASE FAMILY MEMBER"/>
    <property type="match status" value="1"/>
</dbReference>
<evidence type="ECO:0000256" key="6">
    <source>
        <dbReference type="ARBA" id="ARBA00023316"/>
    </source>
</evidence>
<dbReference type="InterPro" id="IPR005761">
    <property type="entry name" value="UDP-N-AcMur-Glu-dNH2Pim_ligase"/>
</dbReference>
<evidence type="ECO:0000259" key="17">
    <source>
        <dbReference type="Pfam" id="PF08245"/>
    </source>
</evidence>
<feature type="binding site" evidence="13">
    <location>
        <position position="469"/>
    </location>
    <ligand>
        <name>meso-2,6-diaminopimelate</name>
        <dbReference type="ChEBI" id="CHEBI:57791"/>
    </ligand>
</feature>
<reference evidence="18 19" key="1">
    <citation type="journal article" date="2016" name="Int. J. Syst. Evol. Microbiol.">
        <title>Paraphotobacterium marinum gen. nov., sp. nov., a member of the family Vibrionaceae, isolated from surface seawater.</title>
        <authorList>
            <person name="Huang Z."/>
            <person name="Dong C."/>
            <person name="Shao Z."/>
        </authorList>
    </citation>
    <scope>NUCLEOTIDE SEQUENCE [LARGE SCALE GENOMIC DNA]</scope>
    <source>
        <strain evidence="18 19">NSCS20N07D</strain>
    </source>
</reference>
<feature type="modified residue" description="N6-carboxylysine" evidence="13">
    <location>
        <position position="230"/>
    </location>
</feature>
<dbReference type="InterPro" id="IPR036565">
    <property type="entry name" value="Mur-like_cat_sf"/>
</dbReference>
<dbReference type="NCBIfam" id="NF001123">
    <property type="entry name" value="PRK00139.1-1"/>
    <property type="match status" value="1"/>
</dbReference>
<dbReference type="AlphaFoldDB" id="A0A220VC71"/>
<feature type="binding site" evidence="13">
    <location>
        <position position="162"/>
    </location>
    <ligand>
        <name>UDP-N-acetyl-alpha-D-muramoyl-L-alanyl-D-glutamate</name>
        <dbReference type="ChEBI" id="CHEBI:83900"/>
    </ligand>
</feature>
<feature type="binding site" evidence="13">
    <location>
        <begin position="121"/>
        <end position="127"/>
    </location>
    <ligand>
        <name>ATP</name>
        <dbReference type="ChEBI" id="CHEBI:30616"/>
    </ligand>
</feature>
<feature type="binding site" evidence="13">
    <location>
        <position position="190"/>
    </location>
    <ligand>
        <name>UDP-N-acetyl-alpha-D-muramoyl-L-alanyl-D-glutamate</name>
        <dbReference type="ChEBI" id="CHEBI:83900"/>
    </ligand>
</feature>
<comment type="similarity">
    <text evidence="1 13">Belongs to the MurCDEF family. MurE subfamily.</text>
</comment>
<feature type="binding site" evidence="13">
    <location>
        <begin position="418"/>
        <end position="421"/>
    </location>
    <ligand>
        <name>meso-2,6-diaminopimelate</name>
        <dbReference type="ChEBI" id="CHEBI:57791"/>
    </ligand>
</feature>
<feature type="binding site" evidence="13">
    <location>
        <position position="196"/>
    </location>
    <ligand>
        <name>UDP-N-acetyl-alpha-D-muramoyl-L-alanyl-D-glutamate</name>
        <dbReference type="ChEBI" id="CHEBI:83900"/>
    </ligand>
</feature>
<feature type="binding site" evidence="13">
    <location>
        <begin position="163"/>
        <end position="164"/>
    </location>
    <ligand>
        <name>UDP-N-acetyl-alpha-D-muramoyl-L-alanyl-D-glutamate</name>
        <dbReference type="ChEBI" id="CHEBI:83900"/>
    </ligand>
</feature>
<dbReference type="Gene3D" id="3.40.1190.10">
    <property type="entry name" value="Mur-like, catalytic domain"/>
    <property type="match status" value="1"/>
</dbReference>
<dbReference type="InterPro" id="IPR013221">
    <property type="entry name" value="Mur_ligase_cen"/>
</dbReference>
<dbReference type="FunFam" id="3.90.190.20:FF:000006">
    <property type="entry name" value="UDP-N-acetylmuramoyl-L-alanyl-D-glutamate--2,6-diaminopimelate ligase"/>
    <property type="match status" value="1"/>
</dbReference>
<dbReference type="GO" id="GO:0071555">
    <property type="term" value="P:cell wall organization"/>
    <property type="evidence" value="ECO:0007669"/>
    <property type="project" value="UniProtKB-KW"/>
</dbReference>
<dbReference type="GO" id="GO:0005524">
    <property type="term" value="F:ATP binding"/>
    <property type="evidence" value="ECO:0007669"/>
    <property type="project" value="UniProtKB-UniRule"/>
</dbReference>
<comment type="cofactor">
    <cofactor evidence="13">
        <name>Mg(2+)</name>
        <dbReference type="ChEBI" id="CHEBI:18420"/>
    </cofactor>
</comment>
<dbReference type="GO" id="GO:0008765">
    <property type="term" value="F:UDP-N-acetylmuramoylalanyl-D-glutamate-2,6-diaminopimelate ligase activity"/>
    <property type="evidence" value="ECO:0007669"/>
    <property type="project" value="UniProtKB-UniRule"/>
</dbReference>
<dbReference type="NCBIfam" id="NF001126">
    <property type="entry name" value="PRK00139.1-4"/>
    <property type="match status" value="1"/>
</dbReference>
<feature type="binding site" evidence="13">
    <location>
        <position position="198"/>
    </location>
    <ligand>
        <name>UDP-N-acetyl-alpha-D-muramoyl-L-alanyl-D-glutamate</name>
        <dbReference type="ChEBI" id="CHEBI:83900"/>
    </ligand>
</feature>
<protein>
    <recommendedName>
        <fullName evidence="9 13">UDP-N-acetylmuramoyl-L-alanyl-D-glutamate--2,6-diaminopimelate ligase</fullName>
        <ecNumber evidence="8 13">6.3.2.13</ecNumber>
    </recommendedName>
    <alternativeName>
        <fullName evidence="10 13">Meso-A2pm-adding enzyme</fullName>
    </alternativeName>
    <alternativeName>
        <fullName evidence="11 13">Meso-diaminopimelate-adding enzyme</fullName>
    </alternativeName>
    <alternativeName>
        <fullName evidence="12 13">UDP-MurNAc-L-Ala-D-Glu:meso-diaminopimelate ligase</fullName>
    </alternativeName>
    <alternativeName>
        <fullName evidence="13">UDP-MurNAc-tripeptide synthetase</fullName>
    </alternativeName>
    <alternativeName>
        <fullName evidence="13">UDP-N-acetylmuramyl-tripeptide synthetase</fullName>
    </alternativeName>
</protein>
<proteinExistence type="inferred from homology"/>
<keyword evidence="2 13" id="KW-0132">Cell division</keyword>
<keyword evidence="13" id="KW-0067">ATP-binding</keyword>
<name>A0A220VC71_9GAMM</name>
<dbReference type="GO" id="GO:0005737">
    <property type="term" value="C:cytoplasm"/>
    <property type="evidence" value="ECO:0007669"/>
    <property type="project" value="UniProtKB-SubCell"/>
</dbReference>
<dbReference type="EMBL" id="CP022355">
    <property type="protein sequence ID" value="ASK77929.1"/>
    <property type="molecule type" value="Genomic_DNA"/>
</dbReference>
<evidence type="ECO:0000256" key="1">
    <source>
        <dbReference type="ARBA" id="ARBA00005898"/>
    </source>
</evidence>
<evidence type="ECO:0000256" key="14">
    <source>
        <dbReference type="RuleBase" id="RU004135"/>
    </source>
</evidence>